<dbReference type="GO" id="GO:0008270">
    <property type="term" value="F:zinc ion binding"/>
    <property type="evidence" value="ECO:0007669"/>
    <property type="project" value="UniProtKB-KW"/>
</dbReference>
<feature type="compositionally biased region" description="Low complexity" evidence="7">
    <location>
        <begin position="1"/>
        <end position="13"/>
    </location>
</feature>
<accession>A0A1H5TMV7</accession>
<sequence>MVVKKTAATTAAAEKPARKSATKKAAAKKSAAARTGGTEASAEEAPTGVESTTTEVTAGTARKKPAAKKSAAKKSTAKKTAAGKAPAAKKTAAKKSTAKKTAAKKTVAKKAVAKKASAAQRPKAEPAPAGAAGARKTGARKVGAKKTVAGTADSAVPAARNAAPDGLAVLPGEDPWTPQEVQEARSELLAEVERLKTEIASSEAAVLGLLRDSGDGAGDEADTGSKNITRESELALAANTREMLVQADHALRRLDEGTYGLCEVCGNPIGKARMQAFPRATLCLDDKQRQERR</sequence>
<feature type="compositionally biased region" description="Basic residues" evidence="7">
    <location>
        <begin position="18"/>
        <end position="27"/>
    </location>
</feature>
<name>A0A1H5TMV7_9ACTN</name>
<evidence type="ECO:0000256" key="7">
    <source>
        <dbReference type="SAM" id="MobiDB-lite"/>
    </source>
</evidence>
<dbReference type="AlphaFoldDB" id="A0A1H5TMV7"/>
<evidence type="ECO:0000256" key="5">
    <source>
        <dbReference type="ARBA" id="ARBA00022833"/>
    </source>
</evidence>
<dbReference type="Pfam" id="PF07382">
    <property type="entry name" value="HC2"/>
    <property type="match status" value="1"/>
</dbReference>
<feature type="domain" description="Zinc finger DksA/TraR C4-type" evidence="8">
    <location>
        <begin position="257"/>
        <end position="291"/>
    </location>
</feature>
<dbReference type="GO" id="GO:0030261">
    <property type="term" value="P:chromosome condensation"/>
    <property type="evidence" value="ECO:0007669"/>
    <property type="project" value="InterPro"/>
</dbReference>
<dbReference type="Gene3D" id="1.20.120.910">
    <property type="entry name" value="DksA, coiled-coil domain"/>
    <property type="match status" value="1"/>
</dbReference>
<evidence type="ECO:0000256" key="4">
    <source>
        <dbReference type="ARBA" id="ARBA00022771"/>
    </source>
</evidence>
<feature type="compositionally biased region" description="Basic residues" evidence="7">
    <location>
        <begin position="61"/>
        <end position="77"/>
    </location>
</feature>
<feature type="zinc finger region" description="dksA C4-type" evidence="6">
    <location>
        <begin position="262"/>
        <end position="286"/>
    </location>
</feature>
<organism evidence="9 10">
    <name type="scientific">Actinacidiphila yanglinensis</name>
    <dbReference type="NCBI Taxonomy" id="310779"/>
    <lineage>
        <taxon>Bacteria</taxon>
        <taxon>Bacillati</taxon>
        <taxon>Actinomycetota</taxon>
        <taxon>Actinomycetes</taxon>
        <taxon>Kitasatosporales</taxon>
        <taxon>Streptomycetaceae</taxon>
        <taxon>Actinacidiphila</taxon>
    </lineage>
</organism>
<comment type="similarity">
    <text evidence="2">Belongs to the histone H1/H5 family. HCT subfamily.</text>
</comment>
<evidence type="ECO:0000313" key="9">
    <source>
        <dbReference type="EMBL" id="SEF63347.1"/>
    </source>
</evidence>
<dbReference type="RefSeq" id="WP_103883925.1">
    <property type="nucleotide sequence ID" value="NZ_FNVU01000001.1"/>
</dbReference>
<reference evidence="9 10" key="1">
    <citation type="submission" date="2016-10" db="EMBL/GenBank/DDBJ databases">
        <authorList>
            <person name="de Groot N.N."/>
        </authorList>
    </citation>
    <scope>NUCLEOTIDE SEQUENCE [LARGE SCALE GENOMIC DNA]</scope>
    <source>
        <strain evidence="9 10">CGMCC 4.2023</strain>
    </source>
</reference>
<dbReference type="Pfam" id="PF01258">
    <property type="entry name" value="zf-dskA_traR"/>
    <property type="match status" value="1"/>
</dbReference>
<dbReference type="SUPFAM" id="SSF57716">
    <property type="entry name" value="Glucocorticoid receptor-like (DNA-binding domain)"/>
    <property type="match status" value="1"/>
</dbReference>
<evidence type="ECO:0000313" key="10">
    <source>
        <dbReference type="Proteomes" id="UP000236754"/>
    </source>
</evidence>
<dbReference type="SUPFAM" id="SSF109635">
    <property type="entry name" value="DnaK suppressor protein DksA, alpha-hairpin domain"/>
    <property type="match status" value="1"/>
</dbReference>
<evidence type="ECO:0000256" key="6">
    <source>
        <dbReference type="PROSITE-ProRule" id="PRU00510"/>
    </source>
</evidence>
<feature type="compositionally biased region" description="Low complexity" evidence="7">
    <location>
        <begin position="78"/>
        <end position="90"/>
    </location>
</feature>
<protein>
    <submittedName>
        <fullName evidence="9">Transcriptional regulator, TraR/DksA family</fullName>
    </submittedName>
</protein>
<keyword evidence="5" id="KW-0862">Zinc</keyword>
<comment type="function">
    <text evidence="1">Might have a role in establishing the nucleoid structure of elementary bodies.</text>
</comment>
<evidence type="ECO:0000256" key="3">
    <source>
        <dbReference type="ARBA" id="ARBA00022723"/>
    </source>
</evidence>
<dbReference type="PANTHER" id="PTHR33823">
    <property type="entry name" value="RNA POLYMERASE-BINDING TRANSCRIPTION FACTOR DKSA-RELATED"/>
    <property type="match status" value="1"/>
</dbReference>
<dbReference type="Proteomes" id="UP000236754">
    <property type="component" value="Unassembled WGS sequence"/>
</dbReference>
<dbReference type="OrthoDB" id="9803742at2"/>
<feature type="compositionally biased region" description="Low complexity" evidence="7">
    <location>
        <begin position="114"/>
        <end position="136"/>
    </location>
</feature>
<feature type="region of interest" description="Disordered" evidence="7">
    <location>
        <begin position="1"/>
        <end position="159"/>
    </location>
</feature>
<keyword evidence="10" id="KW-1185">Reference proteome</keyword>
<dbReference type="EMBL" id="FNVU01000001">
    <property type="protein sequence ID" value="SEF63347.1"/>
    <property type="molecule type" value="Genomic_DNA"/>
</dbReference>
<dbReference type="GO" id="GO:0030527">
    <property type="term" value="F:structural constituent of chromatin"/>
    <property type="evidence" value="ECO:0007669"/>
    <property type="project" value="InterPro"/>
</dbReference>
<gene>
    <name evidence="9" type="ORF">SAMN05216223_101565</name>
</gene>
<keyword evidence="3" id="KW-0479">Metal-binding</keyword>
<dbReference type="InterPro" id="IPR009970">
    <property type="entry name" value="HC2"/>
</dbReference>
<feature type="compositionally biased region" description="Basic residues" evidence="7">
    <location>
        <begin position="91"/>
        <end position="113"/>
    </location>
</feature>
<keyword evidence="4" id="KW-0863">Zinc-finger</keyword>
<dbReference type="GO" id="GO:0003677">
    <property type="term" value="F:DNA binding"/>
    <property type="evidence" value="ECO:0007669"/>
    <property type="project" value="InterPro"/>
</dbReference>
<evidence type="ECO:0000256" key="1">
    <source>
        <dbReference type="ARBA" id="ARBA00002344"/>
    </source>
</evidence>
<proteinExistence type="inferred from homology"/>
<dbReference type="InterPro" id="IPR037187">
    <property type="entry name" value="DnaK_N"/>
</dbReference>
<dbReference type="PANTHER" id="PTHR33823:SF2">
    <property type="entry name" value="RNA POLYMERASE-BINDING TRANSCRIPTION FACTOR DKSA"/>
    <property type="match status" value="1"/>
</dbReference>
<evidence type="ECO:0000256" key="2">
    <source>
        <dbReference type="ARBA" id="ARBA00008424"/>
    </source>
</evidence>
<dbReference type="PROSITE" id="PS51128">
    <property type="entry name" value="ZF_DKSA_2"/>
    <property type="match status" value="1"/>
</dbReference>
<evidence type="ECO:0000259" key="8">
    <source>
        <dbReference type="Pfam" id="PF01258"/>
    </source>
</evidence>
<dbReference type="InterPro" id="IPR000962">
    <property type="entry name" value="Znf_DskA_TraR"/>
</dbReference>